<dbReference type="AlphaFoldDB" id="B4CXY9"/>
<proteinExistence type="predicted"/>
<reference evidence="2 3" key="1">
    <citation type="journal article" date="2011" name="J. Bacteriol.">
        <title>Genome sequence of Chthoniobacter flavus Ellin428, an aerobic heterotrophic soil bacterium.</title>
        <authorList>
            <person name="Kant R."/>
            <person name="van Passel M.W."/>
            <person name="Palva A."/>
            <person name="Lucas S."/>
            <person name="Lapidus A."/>
            <person name="Glavina Del Rio T."/>
            <person name="Dalin E."/>
            <person name="Tice H."/>
            <person name="Bruce D."/>
            <person name="Goodwin L."/>
            <person name="Pitluck S."/>
            <person name="Larimer F.W."/>
            <person name="Land M.L."/>
            <person name="Hauser L."/>
            <person name="Sangwan P."/>
            <person name="de Vos W.M."/>
            <person name="Janssen P.H."/>
            <person name="Smidt H."/>
        </authorList>
    </citation>
    <scope>NUCLEOTIDE SEQUENCE [LARGE SCALE GENOMIC DNA]</scope>
    <source>
        <strain evidence="2 3">Ellin428</strain>
    </source>
</reference>
<dbReference type="InParanoid" id="B4CXY9"/>
<evidence type="ECO:0000313" key="3">
    <source>
        <dbReference type="Proteomes" id="UP000005824"/>
    </source>
</evidence>
<dbReference type="STRING" id="497964.CfE428DRAFT_1430"/>
<feature type="region of interest" description="Disordered" evidence="1">
    <location>
        <begin position="1"/>
        <end position="50"/>
    </location>
</feature>
<keyword evidence="3" id="KW-1185">Reference proteome</keyword>
<evidence type="ECO:0000256" key="1">
    <source>
        <dbReference type="SAM" id="MobiDB-lite"/>
    </source>
</evidence>
<organism evidence="2 3">
    <name type="scientific">Chthoniobacter flavus Ellin428</name>
    <dbReference type="NCBI Taxonomy" id="497964"/>
    <lineage>
        <taxon>Bacteria</taxon>
        <taxon>Pseudomonadati</taxon>
        <taxon>Verrucomicrobiota</taxon>
        <taxon>Spartobacteria</taxon>
        <taxon>Chthoniobacterales</taxon>
        <taxon>Chthoniobacteraceae</taxon>
        <taxon>Chthoniobacter</taxon>
    </lineage>
</organism>
<gene>
    <name evidence="2" type="ORF">CfE428DRAFT_1430</name>
</gene>
<evidence type="ECO:0000313" key="2">
    <source>
        <dbReference type="EMBL" id="EDY21137.1"/>
    </source>
</evidence>
<dbReference type="Proteomes" id="UP000005824">
    <property type="component" value="Unassembled WGS sequence"/>
</dbReference>
<accession>B4CXY9</accession>
<comment type="caution">
    <text evidence="2">The sequence shown here is derived from an EMBL/GenBank/DDBJ whole genome shotgun (WGS) entry which is preliminary data.</text>
</comment>
<protein>
    <submittedName>
        <fullName evidence="2">Uncharacterized protein</fullName>
    </submittedName>
</protein>
<dbReference type="EMBL" id="ABVL01000003">
    <property type="protein sequence ID" value="EDY21137.1"/>
    <property type="molecule type" value="Genomic_DNA"/>
</dbReference>
<name>B4CXY9_9BACT</name>
<sequence length="50" mass="5458">MTERKESSGVGRQFQRLDEENGGDSGKQAGGNEPLTKSDTVKESWSLSDK</sequence>
<feature type="compositionally biased region" description="Polar residues" evidence="1">
    <location>
        <begin position="35"/>
        <end position="50"/>
    </location>
</feature>